<dbReference type="Gene3D" id="1.20.1530.20">
    <property type="match status" value="1"/>
</dbReference>
<feature type="transmembrane region" description="Helical" evidence="1">
    <location>
        <begin position="119"/>
        <end position="137"/>
    </location>
</feature>
<dbReference type="InterPro" id="IPR016833">
    <property type="entry name" value="Put_Na-Bile_cotransptr"/>
</dbReference>
<evidence type="ECO:0000313" key="3">
    <source>
        <dbReference type="Proteomes" id="UP001530315"/>
    </source>
</evidence>
<accession>A0ABD3MPA2</accession>
<protein>
    <recommendedName>
        <fullName evidence="4">Transporter</fullName>
    </recommendedName>
</protein>
<dbReference type="Pfam" id="PF13593">
    <property type="entry name" value="SBF_like"/>
    <property type="match status" value="1"/>
</dbReference>
<dbReference type="EMBL" id="JALLAZ020001782">
    <property type="protein sequence ID" value="KAL3764047.1"/>
    <property type="molecule type" value="Genomic_DNA"/>
</dbReference>
<organism evidence="2 3">
    <name type="scientific">Stephanodiscus triporus</name>
    <dbReference type="NCBI Taxonomy" id="2934178"/>
    <lineage>
        <taxon>Eukaryota</taxon>
        <taxon>Sar</taxon>
        <taxon>Stramenopiles</taxon>
        <taxon>Ochrophyta</taxon>
        <taxon>Bacillariophyta</taxon>
        <taxon>Coscinodiscophyceae</taxon>
        <taxon>Thalassiosirophycidae</taxon>
        <taxon>Stephanodiscales</taxon>
        <taxon>Stephanodiscaceae</taxon>
        <taxon>Stephanodiscus</taxon>
    </lineage>
</organism>
<feature type="transmembrane region" description="Helical" evidence="1">
    <location>
        <begin position="181"/>
        <end position="208"/>
    </location>
</feature>
<reference evidence="2 3" key="1">
    <citation type="submission" date="2024-10" db="EMBL/GenBank/DDBJ databases">
        <title>Updated reference genomes for cyclostephanoid diatoms.</title>
        <authorList>
            <person name="Roberts W.R."/>
            <person name="Alverson A.J."/>
        </authorList>
    </citation>
    <scope>NUCLEOTIDE SEQUENCE [LARGE SCALE GENOMIC DNA]</scope>
    <source>
        <strain evidence="2 3">AJA276-08</strain>
    </source>
</reference>
<feature type="transmembrane region" description="Helical" evidence="1">
    <location>
        <begin position="21"/>
        <end position="41"/>
    </location>
</feature>
<feature type="transmembrane region" description="Helical" evidence="1">
    <location>
        <begin position="82"/>
        <end position="104"/>
    </location>
</feature>
<feature type="transmembrane region" description="Helical" evidence="1">
    <location>
        <begin position="157"/>
        <end position="175"/>
    </location>
</feature>
<dbReference type="InterPro" id="IPR038770">
    <property type="entry name" value="Na+/solute_symporter_sf"/>
</dbReference>
<dbReference type="AlphaFoldDB" id="A0ABD3MPA2"/>
<dbReference type="PANTHER" id="PTHR18640:SF5">
    <property type="entry name" value="SODIUM_BILE ACID COTRANSPORTER 7"/>
    <property type="match status" value="1"/>
</dbReference>
<sequence length="302" mass="32599">MGIRTEELGKALQRLRFNAYVQAYNFGVVSGLVYGISRLMLGFGALSVGLADGMVVCSCLPVTVSMVMVLTKSANGDEAAAVFHAAFGNMIGIFLSPALIAMYLGVSGDVDLARVTTKLVLRVLVPLMAGQFLRCFVPPARNYVDGRSAFFKKVQEWLLVFIVYTVFCETFETGMDATVGQIFLMIALQGGILVLVMALAWSSLGVLFPGQPRLRAMGLFGCTHKTVAMGIPLINSMYSDIAPALVGLYTLPLLIWHPMQLLLGTAIAPRVAEWVDAREAASTTRGQERELVPLEADDSPPI</sequence>
<proteinExistence type="predicted"/>
<evidence type="ECO:0008006" key="4">
    <source>
        <dbReference type="Google" id="ProtNLM"/>
    </source>
</evidence>
<dbReference type="PANTHER" id="PTHR18640">
    <property type="entry name" value="SOLUTE CARRIER FAMILY 10 MEMBER 7"/>
    <property type="match status" value="1"/>
</dbReference>
<keyword evidence="3" id="KW-1185">Reference proteome</keyword>
<comment type="caution">
    <text evidence="2">The sequence shown here is derived from an EMBL/GenBank/DDBJ whole genome shotgun (WGS) entry which is preliminary data.</text>
</comment>
<keyword evidence="1" id="KW-0472">Membrane</keyword>
<dbReference type="Proteomes" id="UP001530315">
    <property type="component" value="Unassembled WGS sequence"/>
</dbReference>
<evidence type="ECO:0000256" key="1">
    <source>
        <dbReference type="SAM" id="Phobius"/>
    </source>
</evidence>
<evidence type="ECO:0000313" key="2">
    <source>
        <dbReference type="EMBL" id="KAL3764047.1"/>
    </source>
</evidence>
<name>A0ABD3MPA2_9STRA</name>
<keyword evidence="1" id="KW-1133">Transmembrane helix</keyword>
<feature type="transmembrane region" description="Helical" evidence="1">
    <location>
        <begin position="53"/>
        <end position="70"/>
    </location>
</feature>
<keyword evidence="1" id="KW-0812">Transmembrane</keyword>
<gene>
    <name evidence="2" type="ORF">ACHAW5_003996</name>
</gene>